<evidence type="ECO:0000313" key="2">
    <source>
        <dbReference type="EMBL" id="WUQ10052.1"/>
    </source>
</evidence>
<evidence type="ECO:0008006" key="5">
    <source>
        <dbReference type="Google" id="ProtNLM"/>
    </source>
</evidence>
<protein>
    <recommendedName>
        <fullName evidence="5">Lipoprotein</fullName>
    </recommendedName>
</protein>
<proteinExistence type="predicted"/>
<keyword evidence="4" id="KW-1185">Reference proteome</keyword>
<dbReference type="EMBL" id="CP108090">
    <property type="protein sequence ID" value="WUQ10052.1"/>
    <property type="molecule type" value="Genomic_DNA"/>
</dbReference>
<gene>
    <name evidence="2" type="ORF">OG517_00460</name>
    <name evidence="3" type="ORF">OG517_42710</name>
</gene>
<dbReference type="RefSeq" id="WP_328959620.1">
    <property type="nucleotide sequence ID" value="NZ_CP108090.1"/>
</dbReference>
<accession>A0ABZ1T2K1</accession>
<dbReference type="EMBL" id="CP108090">
    <property type="protein sequence ID" value="WUQ17555.1"/>
    <property type="molecule type" value="Genomic_DNA"/>
</dbReference>
<evidence type="ECO:0000313" key="4">
    <source>
        <dbReference type="Proteomes" id="UP001432039"/>
    </source>
</evidence>
<feature type="region of interest" description="Disordered" evidence="1">
    <location>
        <begin position="139"/>
        <end position="171"/>
    </location>
</feature>
<evidence type="ECO:0000313" key="3">
    <source>
        <dbReference type="EMBL" id="WUQ17555.1"/>
    </source>
</evidence>
<evidence type="ECO:0000256" key="1">
    <source>
        <dbReference type="SAM" id="MobiDB-lite"/>
    </source>
</evidence>
<name>A0ABZ1T2K1_STRVG</name>
<sequence length="171" mass="17101">MVVLAYGCSSDGADDPGRITIDLSIAPGSSTPLLLGRPLGGRGAGVEIHGPDGIVMAVHSMPVTLGTDPPGDELEAGPAPLGFEIVVPAAAMCPGHSPRDAVTEGVEPGEKAHTLTVRVRDPAVARHRTAHGIADAGDLLVASWPPGPEPADGGGTFPDDDTPARSAEATG</sequence>
<reference evidence="2" key="1">
    <citation type="submission" date="2022-10" db="EMBL/GenBank/DDBJ databases">
        <title>The complete genomes of actinobacterial strains from the NBC collection.</title>
        <authorList>
            <person name="Joergensen T.S."/>
            <person name="Alvarez Arevalo M."/>
            <person name="Sterndorff E.B."/>
            <person name="Faurdal D."/>
            <person name="Vuksanovic O."/>
            <person name="Mourched A.-S."/>
            <person name="Charusanti P."/>
            <person name="Shaw S."/>
            <person name="Blin K."/>
            <person name="Weber T."/>
        </authorList>
    </citation>
    <scope>NUCLEOTIDE SEQUENCE</scope>
    <source>
        <strain evidence="2">NBC_00248</strain>
    </source>
</reference>
<organism evidence="2 4">
    <name type="scientific">Streptomyces virginiae</name>
    <name type="common">Streptomyces cinnamonensis</name>
    <dbReference type="NCBI Taxonomy" id="1961"/>
    <lineage>
        <taxon>Bacteria</taxon>
        <taxon>Bacillati</taxon>
        <taxon>Actinomycetota</taxon>
        <taxon>Actinomycetes</taxon>
        <taxon>Kitasatosporales</taxon>
        <taxon>Streptomycetaceae</taxon>
        <taxon>Streptomyces</taxon>
    </lineage>
</organism>
<dbReference type="Proteomes" id="UP001432039">
    <property type="component" value="Chromosome"/>
</dbReference>